<organism evidence="1 2">
    <name type="scientific">Opitutus terrae (strain DSM 11246 / JCM 15787 / PB90-1)</name>
    <dbReference type="NCBI Taxonomy" id="452637"/>
    <lineage>
        <taxon>Bacteria</taxon>
        <taxon>Pseudomonadati</taxon>
        <taxon>Verrucomicrobiota</taxon>
        <taxon>Opitutia</taxon>
        <taxon>Opitutales</taxon>
        <taxon>Opitutaceae</taxon>
        <taxon>Opitutus</taxon>
    </lineage>
</organism>
<evidence type="ECO:0000313" key="1">
    <source>
        <dbReference type="EMBL" id="ACB77831.1"/>
    </source>
</evidence>
<evidence type="ECO:0000313" key="2">
    <source>
        <dbReference type="Proteomes" id="UP000007013"/>
    </source>
</evidence>
<keyword evidence="2" id="KW-1185">Reference proteome</keyword>
<gene>
    <name evidence="1" type="ordered locus">Oter_4560</name>
</gene>
<dbReference type="EMBL" id="CP001032">
    <property type="protein sequence ID" value="ACB77831.1"/>
    <property type="molecule type" value="Genomic_DNA"/>
</dbReference>
<sequence length="163" mass="17555">MSLSFASAESAASHPVSPAACPLNHGLSVVDQLLAAITRDGDHEELNAALDFRLMLAGAPNPAAVLRAFFDLRHAVAERHYLPFYRLRRWLETNMLALVHVDRSSSPHRVRLQLDAASFGALYAQCAVTATAGRPPQAWTRVQFAAADLRSSGAGSEQPLPTA</sequence>
<dbReference type="AlphaFoldDB" id="B1ZQT3"/>
<dbReference type="KEGG" id="ote:Oter_4560"/>
<dbReference type="Proteomes" id="UP000007013">
    <property type="component" value="Chromosome"/>
</dbReference>
<accession>B1ZQT3</accession>
<dbReference type="STRING" id="452637.Oter_4560"/>
<proteinExistence type="predicted"/>
<reference evidence="1 2" key="1">
    <citation type="journal article" date="2011" name="J. Bacteriol.">
        <title>Genome sequence of the verrucomicrobium Opitutus terrae PB90-1, an abundant inhabitant of rice paddy soil ecosystems.</title>
        <authorList>
            <person name="van Passel M.W."/>
            <person name="Kant R."/>
            <person name="Palva A."/>
            <person name="Copeland A."/>
            <person name="Lucas S."/>
            <person name="Lapidus A."/>
            <person name="Glavina del Rio T."/>
            <person name="Pitluck S."/>
            <person name="Goltsman E."/>
            <person name="Clum A."/>
            <person name="Sun H."/>
            <person name="Schmutz J."/>
            <person name="Larimer F.W."/>
            <person name="Land M.L."/>
            <person name="Hauser L."/>
            <person name="Kyrpides N."/>
            <person name="Mikhailova N."/>
            <person name="Richardson P.P."/>
            <person name="Janssen P.H."/>
            <person name="de Vos W.M."/>
            <person name="Smidt H."/>
        </authorList>
    </citation>
    <scope>NUCLEOTIDE SEQUENCE [LARGE SCALE GENOMIC DNA]</scope>
    <source>
        <strain evidence="2">DSM 11246 / JCM 15787 / PB90-1</strain>
    </source>
</reference>
<dbReference type="HOGENOM" id="CLU_1625404_0_0_0"/>
<protein>
    <submittedName>
        <fullName evidence="1">Uncharacterized protein</fullName>
    </submittedName>
</protein>
<name>B1ZQT3_OPITP</name>